<accession>A0A7J8B2C1</accession>
<sequence>MTTLGHSMMPQTHKKDMNRELKALLEDQAKKNNDFGGKEAREAEELAPGDSPVVDNEGGNSPPSNLHDRAMGEAIAKMPDKYKGGTERPLTKRRKLIMEATLTWKPFPRSRETATGSGRSQWRRFMINMKSH</sequence>
<gene>
    <name evidence="2" type="ORF">mPipKuh1_007719</name>
</gene>
<feature type="compositionally biased region" description="Basic and acidic residues" evidence="1">
    <location>
        <begin position="13"/>
        <end position="44"/>
    </location>
</feature>
<evidence type="ECO:0000313" key="3">
    <source>
        <dbReference type="Proteomes" id="UP000558488"/>
    </source>
</evidence>
<evidence type="ECO:0000256" key="1">
    <source>
        <dbReference type="SAM" id="MobiDB-lite"/>
    </source>
</evidence>
<name>A0A7J8B2C1_PIPKU</name>
<dbReference type="AlphaFoldDB" id="A0A7J8B2C1"/>
<feature type="region of interest" description="Disordered" evidence="1">
    <location>
        <begin position="1"/>
        <end position="68"/>
    </location>
</feature>
<comment type="caution">
    <text evidence="2">The sequence shown here is derived from an EMBL/GenBank/DDBJ whole genome shotgun (WGS) entry which is preliminary data.</text>
</comment>
<organism evidence="2 3">
    <name type="scientific">Pipistrellus kuhlii</name>
    <name type="common">Kuhl's pipistrelle</name>
    <dbReference type="NCBI Taxonomy" id="59472"/>
    <lineage>
        <taxon>Eukaryota</taxon>
        <taxon>Metazoa</taxon>
        <taxon>Chordata</taxon>
        <taxon>Craniata</taxon>
        <taxon>Vertebrata</taxon>
        <taxon>Euteleostomi</taxon>
        <taxon>Mammalia</taxon>
        <taxon>Eutheria</taxon>
        <taxon>Laurasiatheria</taxon>
        <taxon>Chiroptera</taxon>
        <taxon>Yangochiroptera</taxon>
        <taxon>Vespertilionidae</taxon>
        <taxon>Pipistrellus</taxon>
    </lineage>
</organism>
<proteinExistence type="predicted"/>
<dbReference type="EMBL" id="JACAGB010000001">
    <property type="protein sequence ID" value="KAF6392510.1"/>
    <property type="molecule type" value="Genomic_DNA"/>
</dbReference>
<reference evidence="2 3" key="1">
    <citation type="journal article" date="2020" name="Nature">
        <title>Six reference-quality genomes reveal evolution of bat adaptations.</title>
        <authorList>
            <person name="Jebb D."/>
            <person name="Huang Z."/>
            <person name="Pippel M."/>
            <person name="Hughes G.M."/>
            <person name="Lavrichenko K."/>
            <person name="Devanna P."/>
            <person name="Winkler S."/>
            <person name="Jermiin L.S."/>
            <person name="Skirmuntt E.C."/>
            <person name="Katzourakis A."/>
            <person name="Burkitt-Gray L."/>
            <person name="Ray D.A."/>
            <person name="Sullivan K.A.M."/>
            <person name="Roscito J.G."/>
            <person name="Kirilenko B.M."/>
            <person name="Davalos L.M."/>
            <person name="Corthals A.P."/>
            <person name="Power M.L."/>
            <person name="Jones G."/>
            <person name="Ransome R.D."/>
            <person name="Dechmann D.K.N."/>
            <person name="Locatelli A.G."/>
            <person name="Puechmaille S.J."/>
            <person name="Fedrigo O."/>
            <person name="Jarvis E.D."/>
            <person name="Hiller M."/>
            <person name="Vernes S.C."/>
            <person name="Myers E.W."/>
            <person name="Teeling E.C."/>
        </authorList>
    </citation>
    <scope>NUCLEOTIDE SEQUENCE [LARGE SCALE GENOMIC DNA]</scope>
    <source>
        <strain evidence="2">MPipKuh1</strain>
        <tissue evidence="2">Flight muscle</tissue>
    </source>
</reference>
<evidence type="ECO:0000313" key="2">
    <source>
        <dbReference type="EMBL" id="KAF6392510.1"/>
    </source>
</evidence>
<protein>
    <submittedName>
        <fullName evidence="2">Uncharacterized protein</fullName>
    </submittedName>
</protein>
<keyword evidence="3" id="KW-1185">Reference proteome</keyword>
<dbReference type="Proteomes" id="UP000558488">
    <property type="component" value="Unassembled WGS sequence"/>
</dbReference>